<organism evidence="2 3">
    <name type="scientific">Stygiolobus caldivivus</name>
    <dbReference type="NCBI Taxonomy" id="2824673"/>
    <lineage>
        <taxon>Archaea</taxon>
        <taxon>Thermoproteota</taxon>
        <taxon>Thermoprotei</taxon>
        <taxon>Sulfolobales</taxon>
        <taxon>Sulfolobaceae</taxon>
        <taxon>Stygiolobus</taxon>
    </lineage>
</organism>
<dbReference type="InterPro" id="IPR011893">
    <property type="entry name" value="Selenoprotein_Rdx-typ"/>
</dbReference>
<dbReference type="EMBL" id="AP024597">
    <property type="protein sequence ID" value="BCU68969.1"/>
    <property type="molecule type" value="Genomic_DNA"/>
</dbReference>
<keyword evidence="1" id="KW-0676">Redox-active center</keyword>
<dbReference type="AlphaFoldDB" id="A0A8D5ZGM8"/>
<evidence type="ECO:0008006" key="4">
    <source>
        <dbReference type="Google" id="ProtNLM"/>
    </source>
</evidence>
<sequence>MKTLFMEGKVLVKIVYCRPCGYLDRALDLTKDILSYFENVSVELEQGKNGIFDVYINNNLIFSRYKEKRFPQNEEILKEIGKVVTS</sequence>
<dbReference type="KEGG" id="csty:KN1_02660"/>
<dbReference type="Pfam" id="PF10262">
    <property type="entry name" value="Rdx"/>
    <property type="match status" value="1"/>
</dbReference>
<dbReference type="InterPro" id="IPR036249">
    <property type="entry name" value="Thioredoxin-like_sf"/>
</dbReference>
<dbReference type="SUPFAM" id="SSF52833">
    <property type="entry name" value="Thioredoxin-like"/>
    <property type="match status" value="1"/>
</dbReference>
<dbReference type="NCBIfam" id="TIGR02174">
    <property type="entry name" value="CXXU_selWTH"/>
    <property type="match status" value="1"/>
</dbReference>
<gene>
    <name evidence="2" type="ORF">KN1_02660</name>
</gene>
<dbReference type="Gene3D" id="3.40.30.10">
    <property type="entry name" value="Glutaredoxin"/>
    <property type="match status" value="1"/>
</dbReference>
<name>A0A8D5ZGM8_9CREN</name>
<evidence type="ECO:0000256" key="1">
    <source>
        <dbReference type="ARBA" id="ARBA00023284"/>
    </source>
</evidence>
<protein>
    <recommendedName>
        <fullName evidence="4">SelT/SelW/SelH family protein</fullName>
    </recommendedName>
</protein>
<evidence type="ECO:0000313" key="2">
    <source>
        <dbReference type="EMBL" id="BCU68969.1"/>
    </source>
</evidence>
<reference evidence="2 3" key="1">
    <citation type="submission" date="2021-04" db="EMBL/GenBank/DDBJ databases">
        <title>Complete genome sequence of Stygiolobus sp. KN-1.</title>
        <authorList>
            <person name="Nakamura K."/>
            <person name="Sakai H."/>
            <person name="Kurosawa N."/>
        </authorList>
    </citation>
    <scope>NUCLEOTIDE SEQUENCE [LARGE SCALE GENOMIC DNA]</scope>
    <source>
        <strain evidence="2 3">KN-1</strain>
    </source>
</reference>
<accession>A0A8D5ZGM8</accession>
<evidence type="ECO:0000313" key="3">
    <source>
        <dbReference type="Proteomes" id="UP000825123"/>
    </source>
</evidence>
<proteinExistence type="predicted"/>
<keyword evidence="3" id="KW-1185">Reference proteome</keyword>
<dbReference type="Proteomes" id="UP000825123">
    <property type="component" value="Chromosome"/>
</dbReference>